<sequence>MTRKRLWMNRISGIVCLLLWIALVIFLSGTTGKIAGMALGIMLLVAVIYNLYLPKEVSTHLIIPAYAQKEEKITGRLYISNTGSFPVLSGKVFLRVKKTISGEQEMFSMNIRAAGRKNSAAAFVIDSEYMGFLEITILRVELYSFFGCMKKVTYVNQEKAVMILPQTTELHFPVQNSGATCSFFDEEQSGKKGNGPGEYFGIRPYVDGDSMKLIHWKLTGKTDEYMVKEVEVPMMRMPLIFLETRVEKLDAAMIDGLLEAFFSISQHMAQEGQKHCLCWWDKKTDGWNFYNVANAMQLEEVYVHVFHSVFFSQGSATITSFEEERKEAFSEVIYITDYWNEQKDIVADWNMTLLLERREAREKEGEAFVPYIFAAETLGQDIDRILTAYRSIHYGA</sequence>
<accession>A0A415G3Z7</accession>
<dbReference type="PANTHER" id="PTHR34351">
    <property type="entry name" value="SLR1927 PROTEIN-RELATED"/>
    <property type="match status" value="1"/>
</dbReference>
<evidence type="ECO:0000256" key="1">
    <source>
        <dbReference type="SAM" id="Phobius"/>
    </source>
</evidence>
<dbReference type="Proteomes" id="UP000283497">
    <property type="component" value="Unassembled WGS sequence"/>
</dbReference>
<evidence type="ECO:0000313" key="2">
    <source>
        <dbReference type="EMBL" id="RHK34491.1"/>
    </source>
</evidence>
<dbReference type="EMBL" id="QRNJ01000076">
    <property type="protein sequence ID" value="RHK34491.1"/>
    <property type="molecule type" value="Genomic_DNA"/>
</dbReference>
<keyword evidence="1" id="KW-1133">Transmembrane helix</keyword>
<proteinExistence type="predicted"/>
<keyword evidence="1" id="KW-0472">Membrane</keyword>
<feature type="transmembrane region" description="Helical" evidence="1">
    <location>
        <begin position="34"/>
        <end position="53"/>
    </location>
</feature>
<evidence type="ECO:0000313" key="3">
    <source>
        <dbReference type="Proteomes" id="UP000283497"/>
    </source>
</evidence>
<name>A0A415G3Z7_9FIRM</name>
<keyword evidence="1" id="KW-0812">Transmembrane</keyword>
<feature type="transmembrane region" description="Helical" evidence="1">
    <location>
        <begin position="7"/>
        <end position="28"/>
    </location>
</feature>
<dbReference type="RefSeq" id="WP_118315149.1">
    <property type="nucleotide sequence ID" value="NZ_DAWAMM010000072.1"/>
</dbReference>
<gene>
    <name evidence="2" type="ORF">DW068_14565</name>
</gene>
<organism evidence="2 3">
    <name type="scientific">Anaerobutyricum hallii</name>
    <dbReference type="NCBI Taxonomy" id="39488"/>
    <lineage>
        <taxon>Bacteria</taxon>
        <taxon>Bacillati</taxon>
        <taxon>Bacillota</taxon>
        <taxon>Clostridia</taxon>
        <taxon>Lachnospirales</taxon>
        <taxon>Lachnospiraceae</taxon>
        <taxon>Anaerobutyricum</taxon>
    </lineage>
</organism>
<dbReference type="AlphaFoldDB" id="A0A415G3Z7"/>
<comment type="caution">
    <text evidence="2">The sequence shown here is derived from an EMBL/GenBank/DDBJ whole genome shotgun (WGS) entry which is preliminary data.</text>
</comment>
<reference evidence="2 3" key="1">
    <citation type="submission" date="2018-08" db="EMBL/GenBank/DDBJ databases">
        <title>A genome reference for cultivated species of the human gut microbiota.</title>
        <authorList>
            <person name="Zou Y."/>
            <person name="Xue W."/>
            <person name="Luo G."/>
        </authorList>
    </citation>
    <scope>NUCLEOTIDE SEQUENCE [LARGE SCALE GENOMIC DNA]</scope>
    <source>
        <strain evidence="2 3">AF45-14BH</strain>
    </source>
</reference>
<protein>
    <submittedName>
        <fullName evidence="2">DUF58 domain-containing protein</fullName>
    </submittedName>
</protein>